<sequence>MSIQKLKKLSKLKQVQVSKDALSIMRTQGCSSCCSFSGGGNSQEMK</sequence>
<dbReference type="RefSeq" id="WP_167508218.1">
    <property type="nucleotide sequence ID" value="NZ_AQHF01000018.1"/>
</dbReference>
<proteinExistence type="predicted"/>
<accession>A0A8I0T1X0</accession>
<gene>
    <name evidence="1" type="ORF">PPEP_a2636</name>
</gene>
<dbReference type="Proteomes" id="UP000660708">
    <property type="component" value="Unassembled WGS sequence"/>
</dbReference>
<evidence type="ECO:0000313" key="2">
    <source>
        <dbReference type="Proteomes" id="UP000660708"/>
    </source>
</evidence>
<comment type="caution">
    <text evidence="1">The sequence shown here is derived from an EMBL/GenBank/DDBJ whole genome shotgun (WGS) entry which is preliminary data.</text>
</comment>
<evidence type="ECO:0000313" key="1">
    <source>
        <dbReference type="EMBL" id="MBE0344941.1"/>
    </source>
</evidence>
<dbReference type="AlphaFoldDB" id="A0A8I0T1X0"/>
<keyword evidence="2" id="KW-1185">Reference proteome</keyword>
<protein>
    <submittedName>
        <fullName evidence="1">Uncharacterized protein</fullName>
    </submittedName>
</protein>
<name>A0A8I0T1X0_9GAMM</name>
<organism evidence="1 2">
    <name type="scientific">Pseudoalteromonas peptidolytica F12-50-A1</name>
    <dbReference type="NCBI Taxonomy" id="1315280"/>
    <lineage>
        <taxon>Bacteria</taxon>
        <taxon>Pseudomonadati</taxon>
        <taxon>Pseudomonadota</taxon>
        <taxon>Gammaproteobacteria</taxon>
        <taxon>Alteromonadales</taxon>
        <taxon>Pseudoalteromonadaceae</taxon>
        <taxon>Pseudoalteromonas</taxon>
    </lineage>
</organism>
<dbReference type="EMBL" id="AQHF01000018">
    <property type="protein sequence ID" value="MBE0344941.1"/>
    <property type="molecule type" value="Genomic_DNA"/>
</dbReference>
<reference evidence="1 2" key="1">
    <citation type="submission" date="2015-06" db="EMBL/GenBank/DDBJ databases">
        <title>Genome sequence of Pseudoalteromonas peptidolytica.</title>
        <authorList>
            <person name="Xie B.-B."/>
            <person name="Rong J.-C."/>
            <person name="Qin Q.-L."/>
            <person name="Zhang Y.-Z."/>
        </authorList>
    </citation>
    <scope>NUCLEOTIDE SEQUENCE [LARGE SCALE GENOMIC DNA]</scope>
    <source>
        <strain evidence="1 2">F12-50-A1</strain>
    </source>
</reference>